<sequence length="437" mass="49013">MKLTLRVVSVALLATLFSGLSMAQEKLTFRAPDESAFTNYVTAVLEEAYGELGIQLEYVELPRVRGEQLAAEGTIAGELGRTPSLEDKRRELRRVPFPLFTFDVIAVTDRRRCGFCRPGNYGSLAYVNGMDAITKVVNGLAETPSVVTPTDLKQVVKLVEAGRVDAAFMADFQYQGSSLSSNPNFITHRLSIEQGFHYLNEEHARLIPQLTYQLQKLKESGRIEELKKVYGVYAEKPAQPLDASKPIVVLGPVQKGLTNADGTGVLWAFAKQVFPQMATQLHPVVTSWQRAKQMIQEARADALLGVRANQNIENITLSKYHIGYDDSLYLFMLEEENEGPICVSGPRFIEDLVDTQRPFYRADSSLDCFALLDMEKVNGVVDYRDNLPDWTEKPYKQQLIAEPSPLFVAFPDTQRGRSLKQAFDNYLFSNVNEPPQN</sequence>
<dbReference type="Proteomes" id="UP000288361">
    <property type="component" value="Unassembled WGS sequence"/>
</dbReference>
<dbReference type="EMBL" id="PIQA01000017">
    <property type="protein sequence ID" value="RUO60388.1"/>
    <property type="molecule type" value="Genomic_DNA"/>
</dbReference>
<organism evidence="2 3">
    <name type="scientific">Idiomarina piscisalsi</name>
    <dbReference type="NCBI Taxonomy" id="1096243"/>
    <lineage>
        <taxon>Bacteria</taxon>
        <taxon>Pseudomonadati</taxon>
        <taxon>Pseudomonadota</taxon>
        <taxon>Gammaproteobacteria</taxon>
        <taxon>Alteromonadales</taxon>
        <taxon>Idiomarinaceae</taxon>
        <taxon>Idiomarina</taxon>
    </lineage>
</organism>
<feature type="chain" id="PRO_5019187332" evidence="1">
    <location>
        <begin position="24"/>
        <end position="437"/>
    </location>
</feature>
<evidence type="ECO:0000313" key="3">
    <source>
        <dbReference type="Proteomes" id="UP000288361"/>
    </source>
</evidence>
<reference evidence="2 3" key="1">
    <citation type="journal article" date="2011" name="Front. Microbiol.">
        <title>Genomic signatures of strain selection and enhancement in Bacillus atrophaeus var. globigii, a historical biowarfare simulant.</title>
        <authorList>
            <person name="Gibbons H.S."/>
            <person name="Broomall S.M."/>
            <person name="McNew L.A."/>
            <person name="Daligault H."/>
            <person name="Chapman C."/>
            <person name="Bruce D."/>
            <person name="Karavis M."/>
            <person name="Krepps M."/>
            <person name="McGregor P.A."/>
            <person name="Hong C."/>
            <person name="Park K.H."/>
            <person name="Akmal A."/>
            <person name="Feldman A."/>
            <person name="Lin J.S."/>
            <person name="Chang W.E."/>
            <person name="Higgs B.W."/>
            <person name="Demirev P."/>
            <person name="Lindquist J."/>
            <person name="Liem A."/>
            <person name="Fochler E."/>
            <person name="Read T.D."/>
            <person name="Tapia R."/>
            <person name="Johnson S."/>
            <person name="Bishop-Lilly K.A."/>
            <person name="Detter C."/>
            <person name="Han C."/>
            <person name="Sozhamannan S."/>
            <person name="Rosenzweig C.N."/>
            <person name="Skowronski E.W."/>
        </authorList>
    </citation>
    <scope>NUCLEOTIDE SEQUENCE [LARGE SCALE GENOMIC DNA]</scope>
    <source>
        <strain evidence="2 3">TPS4-2</strain>
    </source>
</reference>
<comment type="caution">
    <text evidence="2">The sequence shown here is derived from an EMBL/GenBank/DDBJ whole genome shotgun (WGS) entry which is preliminary data.</text>
</comment>
<dbReference type="RefSeq" id="WP_126753030.1">
    <property type="nucleotide sequence ID" value="NZ_JBHUMT010000004.1"/>
</dbReference>
<protein>
    <submittedName>
        <fullName evidence="2">ABC transporter substrate-binding protein</fullName>
    </submittedName>
</protein>
<name>A0A432YHI0_9GAMM</name>
<gene>
    <name evidence="2" type="ORF">CWI73_12175</name>
</gene>
<evidence type="ECO:0000313" key="2">
    <source>
        <dbReference type="EMBL" id="RUO60388.1"/>
    </source>
</evidence>
<keyword evidence="1" id="KW-0732">Signal</keyword>
<dbReference type="AlphaFoldDB" id="A0A432YHI0"/>
<accession>A0A432YHI0</accession>
<proteinExistence type="predicted"/>
<dbReference type="SUPFAM" id="SSF53850">
    <property type="entry name" value="Periplasmic binding protein-like II"/>
    <property type="match status" value="1"/>
</dbReference>
<evidence type="ECO:0000256" key="1">
    <source>
        <dbReference type="SAM" id="SignalP"/>
    </source>
</evidence>
<feature type="signal peptide" evidence="1">
    <location>
        <begin position="1"/>
        <end position="23"/>
    </location>
</feature>